<feature type="transmembrane region" description="Helical" evidence="1">
    <location>
        <begin position="12"/>
        <end position="32"/>
    </location>
</feature>
<evidence type="ECO:0000256" key="1">
    <source>
        <dbReference type="SAM" id="Phobius"/>
    </source>
</evidence>
<dbReference type="EMBL" id="CAJOBI010019049">
    <property type="protein sequence ID" value="CAF4204133.1"/>
    <property type="molecule type" value="Genomic_DNA"/>
</dbReference>
<keyword evidence="1" id="KW-0812">Transmembrane</keyword>
<dbReference type="EMBL" id="CAJOBJ010022231">
    <property type="protein sequence ID" value="CAF4222288.1"/>
    <property type="molecule type" value="Genomic_DNA"/>
</dbReference>
<dbReference type="Proteomes" id="UP000681720">
    <property type="component" value="Unassembled WGS sequence"/>
</dbReference>
<feature type="transmembrane region" description="Helical" evidence="1">
    <location>
        <begin position="64"/>
        <end position="86"/>
    </location>
</feature>
<sequence length="88" mass="9724">MWGSNAAAPLNTAHLGYGIGAVFVNLLVRPFLTQKSTLVNEKDYKQTNETLSDVNLTPNSSSLFIPYSITALLCFLLAIGHLFFYIKE</sequence>
<dbReference type="Proteomes" id="UP000676336">
    <property type="component" value="Unassembled WGS sequence"/>
</dbReference>
<keyword evidence="1" id="KW-1133">Transmembrane helix</keyword>
<protein>
    <submittedName>
        <fullName evidence="2">Uncharacterized protein</fullName>
    </submittedName>
</protein>
<evidence type="ECO:0000313" key="2">
    <source>
        <dbReference type="EMBL" id="CAF4204133.1"/>
    </source>
</evidence>
<accession>A0A8S2SIW3</accession>
<reference evidence="2" key="1">
    <citation type="submission" date="2021-02" db="EMBL/GenBank/DDBJ databases">
        <authorList>
            <person name="Nowell W R."/>
        </authorList>
    </citation>
    <scope>NUCLEOTIDE SEQUENCE</scope>
</reference>
<name>A0A8S2SIW3_9BILA</name>
<comment type="caution">
    <text evidence="2">The sequence shown here is derived from an EMBL/GenBank/DDBJ whole genome shotgun (WGS) entry which is preliminary data.</text>
</comment>
<keyword evidence="1" id="KW-0472">Membrane</keyword>
<evidence type="ECO:0000313" key="4">
    <source>
        <dbReference type="Proteomes" id="UP000676336"/>
    </source>
</evidence>
<organism evidence="2 4">
    <name type="scientific">Rotaria magnacalcarata</name>
    <dbReference type="NCBI Taxonomy" id="392030"/>
    <lineage>
        <taxon>Eukaryota</taxon>
        <taxon>Metazoa</taxon>
        <taxon>Spiralia</taxon>
        <taxon>Gnathifera</taxon>
        <taxon>Rotifera</taxon>
        <taxon>Eurotatoria</taxon>
        <taxon>Bdelloidea</taxon>
        <taxon>Philodinida</taxon>
        <taxon>Philodinidae</taxon>
        <taxon>Rotaria</taxon>
    </lineage>
</organism>
<dbReference type="AlphaFoldDB" id="A0A8S2SIW3"/>
<evidence type="ECO:0000313" key="3">
    <source>
        <dbReference type="EMBL" id="CAF4222288.1"/>
    </source>
</evidence>
<gene>
    <name evidence="3" type="ORF">GIL414_LOCUS22459</name>
    <name evidence="2" type="ORF">SMN809_LOCUS22023</name>
</gene>
<proteinExistence type="predicted"/>
<feature type="non-terminal residue" evidence="2">
    <location>
        <position position="88"/>
    </location>
</feature>